<dbReference type="GO" id="GO:0043169">
    <property type="term" value="F:cation binding"/>
    <property type="evidence" value="ECO:0007669"/>
    <property type="project" value="InterPro"/>
</dbReference>
<dbReference type="AlphaFoldDB" id="A0A4Z1BN62"/>
<dbReference type="Proteomes" id="UP000297998">
    <property type="component" value="Unassembled WGS sequence"/>
</dbReference>
<dbReference type="GO" id="GO:0005975">
    <property type="term" value="P:carbohydrate metabolic process"/>
    <property type="evidence" value="ECO:0007669"/>
    <property type="project" value="InterPro"/>
</dbReference>
<dbReference type="SUPFAM" id="SSF51445">
    <property type="entry name" value="(Trans)glycosidases"/>
    <property type="match status" value="1"/>
</dbReference>
<dbReference type="CDD" id="cd11313">
    <property type="entry name" value="AmyAc_arch_bac_AmyA"/>
    <property type="match status" value="1"/>
</dbReference>
<dbReference type="RefSeq" id="WP_135835391.1">
    <property type="nucleotide sequence ID" value="NZ_SRPE01000005.1"/>
</dbReference>
<gene>
    <name evidence="2" type="ORF">E4J94_08495</name>
</gene>
<dbReference type="PANTHER" id="PTHR47786">
    <property type="entry name" value="ALPHA-1,4-GLUCAN:MALTOSE-1-PHOSPHATE MALTOSYLTRANSFERASE"/>
    <property type="match status" value="1"/>
</dbReference>
<accession>A0A4Z1BN62</accession>
<dbReference type="Pfam" id="PF00128">
    <property type="entry name" value="Alpha-amylase"/>
    <property type="match status" value="1"/>
</dbReference>
<name>A0A4Z1BN62_9FLAO</name>
<dbReference type="SUPFAM" id="SSF51011">
    <property type="entry name" value="Glycosyl hydrolase domain"/>
    <property type="match status" value="1"/>
</dbReference>
<dbReference type="Gene3D" id="3.20.20.80">
    <property type="entry name" value="Glycosidases"/>
    <property type="match status" value="1"/>
</dbReference>
<dbReference type="PANTHER" id="PTHR47786:SF2">
    <property type="entry name" value="GLYCOSYL HYDROLASE FAMILY 13 CATALYTIC DOMAIN-CONTAINING PROTEIN"/>
    <property type="match status" value="1"/>
</dbReference>
<evidence type="ECO:0000259" key="1">
    <source>
        <dbReference type="SMART" id="SM00642"/>
    </source>
</evidence>
<protein>
    <submittedName>
        <fullName evidence="2">Alpha-amlyase</fullName>
    </submittedName>
</protein>
<dbReference type="InterPro" id="IPR017853">
    <property type="entry name" value="GH"/>
</dbReference>
<proteinExistence type="predicted"/>
<organism evidence="2 3">
    <name type="scientific">Empedobacter tilapiae</name>
    <dbReference type="NCBI Taxonomy" id="2491114"/>
    <lineage>
        <taxon>Bacteria</taxon>
        <taxon>Pseudomonadati</taxon>
        <taxon>Bacteroidota</taxon>
        <taxon>Flavobacteriia</taxon>
        <taxon>Flavobacteriales</taxon>
        <taxon>Weeksellaceae</taxon>
        <taxon>Empedobacter</taxon>
    </lineage>
</organism>
<keyword evidence="3" id="KW-1185">Reference proteome</keyword>
<evidence type="ECO:0000313" key="3">
    <source>
        <dbReference type="Proteomes" id="UP000297998"/>
    </source>
</evidence>
<sequence>MIKKIIGLTLMTILFLTSCKNKKETKSDEVKSEMKEQGIVPFTADMAETSVIYEVNVRQFSPEGTFTAVTKEISNIKKLGVKILWIMPIYPIGEEKRKEGLGSYYSIKDYRGINPEFGNAEDFKKLVDEAHKNGMYVILDWVANRTAWDHSWVKQHPDWYEQNKEGKIHSSKNWADTVMLNFDNEEMRKQMIADMKYWLDDFKVDGFRCDMVNETQIDFWKEVKLQLANGREIFMLGETEKPELLANNAFDAAYGWKLYHIMTDIAKGYKNVSAIDDYMDSIPKKWQADDYKLLFTSNHDENSWKGTEYERMGDAVEIFAVLTYTLPGIPLIYNGQEEDFNRRLKFYGKDSIDRNPNAKMRGVYEKLGELKITNEAFNGAKKAASYERLKTSDDKSILAFRRKKNTTEAYFIANFTKENKEVTVPINGVYKNFMNNEDITFDAMTTLKLKPWEYLILVQKKNKFLKAG</sequence>
<dbReference type="InterPro" id="IPR013780">
    <property type="entry name" value="Glyco_hydro_b"/>
</dbReference>
<dbReference type="GO" id="GO:0016829">
    <property type="term" value="F:lyase activity"/>
    <property type="evidence" value="ECO:0007669"/>
    <property type="project" value="UniProtKB-KW"/>
</dbReference>
<evidence type="ECO:0000313" key="2">
    <source>
        <dbReference type="EMBL" id="TGN27240.1"/>
    </source>
</evidence>
<dbReference type="Gene3D" id="2.60.40.1180">
    <property type="entry name" value="Golgi alpha-mannosidase II"/>
    <property type="match status" value="1"/>
</dbReference>
<comment type="caution">
    <text evidence="2">The sequence shown here is derived from an EMBL/GenBank/DDBJ whole genome shotgun (WGS) entry which is preliminary data.</text>
</comment>
<dbReference type="InterPro" id="IPR006047">
    <property type="entry name" value="GH13_cat_dom"/>
</dbReference>
<feature type="domain" description="Glycosyl hydrolase family 13 catalytic" evidence="1">
    <location>
        <begin position="54"/>
        <end position="371"/>
    </location>
</feature>
<reference evidence="2 3" key="1">
    <citation type="submission" date="2019-03" db="EMBL/GenBank/DDBJ databases">
        <title>Empedobacter tilapiae sp. nov., isolated from an intestine of Nile tilapia Oreochromis niloticus.</title>
        <authorList>
            <person name="Kim Y.-O."/>
            <person name="Yoon J.-H."/>
        </authorList>
    </citation>
    <scope>NUCLEOTIDE SEQUENCE [LARGE SCALE GENOMIC DNA]</scope>
    <source>
        <strain evidence="2 3">MRS2</strain>
    </source>
</reference>
<dbReference type="OrthoDB" id="9805159at2"/>
<dbReference type="PROSITE" id="PS51257">
    <property type="entry name" value="PROKAR_LIPOPROTEIN"/>
    <property type="match status" value="1"/>
</dbReference>
<dbReference type="SMART" id="SM00642">
    <property type="entry name" value="Aamy"/>
    <property type="match status" value="1"/>
</dbReference>
<dbReference type="EMBL" id="SRPE01000005">
    <property type="protein sequence ID" value="TGN27240.1"/>
    <property type="molecule type" value="Genomic_DNA"/>
</dbReference>
<keyword evidence="2" id="KW-0456">Lyase</keyword>